<evidence type="ECO:0000313" key="9">
    <source>
        <dbReference type="Proteomes" id="UP000192257"/>
    </source>
</evidence>
<dbReference type="InterPro" id="IPR001849">
    <property type="entry name" value="PH_domain"/>
</dbReference>
<dbReference type="GO" id="GO:0007018">
    <property type="term" value="P:microtubule-based movement"/>
    <property type="evidence" value="ECO:0007669"/>
    <property type="project" value="InterPro"/>
</dbReference>
<dbReference type="Proteomes" id="UP000192257">
    <property type="component" value="Unassembled WGS sequence"/>
</dbReference>
<feature type="domain" description="Kinesin motor" evidence="7">
    <location>
        <begin position="4"/>
        <end position="351"/>
    </location>
</feature>
<dbReference type="OrthoDB" id="540783at2759"/>
<feature type="compositionally biased region" description="Polar residues" evidence="5">
    <location>
        <begin position="783"/>
        <end position="795"/>
    </location>
</feature>
<evidence type="ECO:0000256" key="4">
    <source>
        <dbReference type="SAM" id="Coils"/>
    </source>
</evidence>
<accession>A0A1X0P1V9</accession>
<evidence type="ECO:0000313" key="8">
    <source>
        <dbReference type="EMBL" id="ORC90924.1"/>
    </source>
</evidence>
<feature type="compositionally biased region" description="Acidic residues" evidence="5">
    <location>
        <begin position="535"/>
        <end position="549"/>
    </location>
</feature>
<dbReference type="CDD" id="cd00106">
    <property type="entry name" value="KISc"/>
    <property type="match status" value="1"/>
</dbReference>
<dbReference type="SUPFAM" id="SSF50729">
    <property type="entry name" value="PH domain-like"/>
    <property type="match status" value="1"/>
</dbReference>
<dbReference type="PROSITE" id="PS50003">
    <property type="entry name" value="PH_DOMAIN"/>
    <property type="match status" value="1"/>
</dbReference>
<evidence type="ECO:0000259" key="6">
    <source>
        <dbReference type="PROSITE" id="PS50003"/>
    </source>
</evidence>
<feature type="compositionally biased region" description="Acidic residues" evidence="5">
    <location>
        <begin position="709"/>
        <end position="720"/>
    </location>
</feature>
<dbReference type="Gene3D" id="3.40.850.10">
    <property type="entry name" value="Kinesin motor domain"/>
    <property type="match status" value="1"/>
</dbReference>
<dbReference type="InterPro" id="IPR011993">
    <property type="entry name" value="PH-like_dom_sf"/>
</dbReference>
<dbReference type="InterPro" id="IPR027417">
    <property type="entry name" value="P-loop_NTPase"/>
</dbReference>
<feature type="region of interest" description="Disordered" evidence="5">
    <location>
        <begin position="529"/>
        <end position="549"/>
    </location>
</feature>
<dbReference type="VEuPathDB" id="TriTrypDB:TM35_000073480"/>
<evidence type="ECO:0000259" key="7">
    <source>
        <dbReference type="PROSITE" id="PS50067"/>
    </source>
</evidence>
<keyword evidence="4" id="KW-0175">Coiled coil</keyword>
<dbReference type="PANTHER" id="PTHR47969">
    <property type="entry name" value="CHROMOSOME-ASSOCIATED KINESIN KIF4A-RELATED"/>
    <property type="match status" value="1"/>
</dbReference>
<comment type="similarity">
    <text evidence="3">Belongs to the TRAFAC class myosin-kinesin ATPase superfamily. Kinesin family.</text>
</comment>
<gene>
    <name evidence="8" type="ORF">TM35_000073480</name>
</gene>
<dbReference type="GO" id="GO:0003777">
    <property type="term" value="F:microtubule motor activity"/>
    <property type="evidence" value="ECO:0007669"/>
    <property type="project" value="InterPro"/>
</dbReference>
<dbReference type="InterPro" id="IPR019821">
    <property type="entry name" value="Kinesin_motor_CS"/>
</dbReference>
<proteinExistence type="inferred from homology"/>
<organism evidence="8 9">
    <name type="scientific">Trypanosoma theileri</name>
    <dbReference type="NCBI Taxonomy" id="67003"/>
    <lineage>
        <taxon>Eukaryota</taxon>
        <taxon>Discoba</taxon>
        <taxon>Euglenozoa</taxon>
        <taxon>Kinetoplastea</taxon>
        <taxon>Metakinetoplastina</taxon>
        <taxon>Trypanosomatida</taxon>
        <taxon>Trypanosomatidae</taxon>
        <taxon>Trypanosoma</taxon>
    </lineage>
</organism>
<keyword evidence="1 3" id="KW-0547">Nucleotide-binding</keyword>
<dbReference type="Pfam" id="PF00225">
    <property type="entry name" value="Kinesin"/>
    <property type="match status" value="1"/>
</dbReference>
<sequence>MEQRITVAVRIRPPLEKERYEPLCARKANDGQTVIIKNEEAIGEPVTFQFDDVYDGEDDQQSVYEQSVQELVDHALEGANVTVLTYGQTGSGKTYTILGSMSHGELTPESGIFLRVFHDLFSYRKAVEKELHINIFLSAVELYIEDVMDLLSQRKKIKLRDTPEETLTPGINTLEVETMEDVVQGFNIANAYRSVTSTKMNDSSSRSHALFFIDIFQVPINVCPQRPSREQLIDVNGIPINGSVNGLVRSRIALVDLAGSERVKRSGVEGQAMIEAQAINKSLSALGTTINAMYVENVHIPFRDSKLTKLLKPSFVDRTSRLLLIGQIAPPSCSAQESQGTLRFCDRVKGLKAGKVVGFLNPEDEERYLRSLRIQEELLADLHIAGAMFYYQPQRPSIMAKIKGISLTEARGEAINSLSVNASNIEAIKEAEYIQSLELKLAREQEEMEVAFVEKSNSMIEEYEALAHEVKKVKKSLKRLTEQQEVETEEKVAEAKKVKKHRVKLEEKIENYKVALQELIQQEEQLTEASKIPLQEEEEEKNEQQLDEGIFDEKDEQDKLIDLIIREFHNHSTELNQLHGLYVQRLAATHRQRSQVRRVKILSSDIITESTLVYDIIDFVIDRAVDIADGVIDPLHKYSWHDIDGISRVLRTGEQWYPPLITEVKNESEICDASIYHNVTFLSSDESDGENSHYPLETRRRFVENNGMEGEDSNADEGDSLDYSQTSDTPQPPKENAWAKAEKQRINHPQRNRIGSTDNGEESHMDEDENDTHKDLTKGGSAGEQNSTQDANTESPKPRRKGDQQHLMRVYDSPSLVQDLIRFLRGGSVMLKHGRSGKPHRRHFWVSIIQNRRKLLWMDPAAKASSERSSIDFRDVSYIQLGSFSKVFKRHPVSPRDPVFFRSFTIGLKDGGRTVDIVADSVPDFEAWVVGLSNLVCVDPVWGGKLDITREKGFESLNCFEASLCESNYIYPSQYIMLKKRVQRKAERTLQVLQQCGNDAQKAQTILEGIHPPALNEKGALYLTKGELRFMGREEMDIMRITKVWMMFQQMNIVYDDNFVPATTFGITERH</sequence>
<dbReference type="GO" id="GO:0051231">
    <property type="term" value="P:spindle elongation"/>
    <property type="evidence" value="ECO:0007669"/>
    <property type="project" value="TreeGrafter"/>
</dbReference>
<dbReference type="InterPro" id="IPR001752">
    <property type="entry name" value="Kinesin_motor_dom"/>
</dbReference>
<feature type="domain" description="PH" evidence="6">
    <location>
        <begin position="822"/>
        <end position="937"/>
    </location>
</feature>
<dbReference type="InterPro" id="IPR027640">
    <property type="entry name" value="Kinesin-like_fam"/>
</dbReference>
<dbReference type="RefSeq" id="XP_028884990.1">
    <property type="nucleotide sequence ID" value="XM_029023794.1"/>
</dbReference>
<dbReference type="GO" id="GO:0005524">
    <property type="term" value="F:ATP binding"/>
    <property type="evidence" value="ECO:0007669"/>
    <property type="project" value="UniProtKB-UniRule"/>
</dbReference>
<dbReference type="AlphaFoldDB" id="A0A1X0P1V9"/>
<protein>
    <submittedName>
        <fullName evidence="8">Kinesin</fullName>
    </submittedName>
</protein>
<dbReference type="PANTHER" id="PTHR47969:SF29">
    <property type="entry name" value="KINESIN-LIKE PROTEIN"/>
    <property type="match status" value="1"/>
</dbReference>
<reference evidence="8 9" key="1">
    <citation type="submission" date="2017-03" db="EMBL/GenBank/DDBJ databases">
        <title>An alternative strategy for trypanosome survival in the mammalian bloodstream revealed through genome and transcriptome analysis of the ubiquitous bovine parasite Trypanosoma (Megatrypanum) theileri.</title>
        <authorList>
            <person name="Kelly S."/>
            <person name="Ivens A."/>
            <person name="Mott A."/>
            <person name="O'Neill E."/>
            <person name="Emms D."/>
            <person name="Macleod O."/>
            <person name="Voorheis P."/>
            <person name="Matthews J."/>
            <person name="Matthews K."/>
            <person name="Carrington M."/>
        </authorList>
    </citation>
    <scope>NUCLEOTIDE SEQUENCE [LARGE SCALE GENOMIC DNA]</scope>
    <source>
        <strain evidence="8">Edinburgh</strain>
    </source>
</reference>
<dbReference type="Gene3D" id="2.30.29.30">
    <property type="entry name" value="Pleckstrin-homology domain (PH domain)/Phosphotyrosine-binding domain (PTB)"/>
    <property type="match status" value="1"/>
</dbReference>
<name>A0A1X0P1V9_9TRYP</name>
<dbReference type="EMBL" id="NBCO01000007">
    <property type="protein sequence ID" value="ORC90924.1"/>
    <property type="molecule type" value="Genomic_DNA"/>
</dbReference>
<keyword evidence="9" id="KW-1185">Reference proteome</keyword>
<dbReference type="PROSITE" id="PS50067">
    <property type="entry name" value="KINESIN_MOTOR_2"/>
    <property type="match status" value="1"/>
</dbReference>
<dbReference type="GeneID" id="39983574"/>
<evidence type="ECO:0000256" key="3">
    <source>
        <dbReference type="PROSITE-ProRule" id="PRU00283"/>
    </source>
</evidence>
<evidence type="ECO:0000256" key="1">
    <source>
        <dbReference type="ARBA" id="ARBA00022741"/>
    </source>
</evidence>
<evidence type="ECO:0000256" key="5">
    <source>
        <dbReference type="SAM" id="MobiDB-lite"/>
    </source>
</evidence>
<dbReference type="SUPFAM" id="SSF52540">
    <property type="entry name" value="P-loop containing nucleoside triphosphate hydrolases"/>
    <property type="match status" value="1"/>
</dbReference>
<dbReference type="GO" id="GO:0005875">
    <property type="term" value="C:microtubule associated complex"/>
    <property type="evidence" value="ECO:0007669"/>
    <property type="project" value="TreeGrafter"/>
</dbReference>
<dbReference type="GO" id="GO:0007052">
    <property type="term" value="P:mitotic spindle organization"/>
    <property type="evidence" value="ECO:0007669"/>
    <property type="project" value="TreeGrafter"/>
</dbReference>
<keyword evidence="3" id="KW-0505">Motor protein</keyword>
<dbReference type="PROSITE" id="PS00411">
    <property type="entry name" value="KINESIN_MOTOR_1"/>
    <property type="match status" value="1"/>
</dbReference>
<evidence type="ECO:0000256" key="2">
    <source>
        <dbReference type="ARBA" id="ARBA00022840"/>
    </source>
</evidence>
<dbReference type="STRING" id="67003.A0A1X0P1V9"/>
<keyword evidence="2 3" id="KW-0067">ATP-binding</keyword>
<dbReference type="PRINTS" id="PR00380">
    <property type="entry name" value="KINESINHEAVY"/>
</dbReference>
<feature type="region of interest" description="Disordered" evidence="5">
    <location>
        <begin position="707"/>
        <end position="807"/>
    </location>
</feature>
<feature type="binding site" evidence="3">
    <location>
        <begin position="87"/>
        <end position="94"/>
    </location>
    <ligand>
        <name>ATP</name>
        <dbReference type="ChEBI" id="CHEBI:30616"/>
    </ligand>
</feature>
<dbReference type="GO" id="GO:0008017">
    <property type="term" value="F:microtubule binding"/>
    <property type="evidence" value="ECO:0007669"/>
    <property type="project" value="InterPro"/>
</dbReference>
<feature type="coiled-coil region" evidence="4">
    <location>
        <begin position="434"/>
        <end position="529"/>
    </location>
</feature>
<comment type="caution">
    <text evidence="8">The sequence shown here is derived from an EMBL/GenBank/DDBJ whole genome shotgun (WGS) entry which is preliminary data.</text>
</comment>
<dbReference type="InterPro" id="IPR036961">
    <property type="entry name" value="Kinesin_motor_dom_sf"/>
</dbReference>
<dbReference type="SMART" id="SM00129">
    <property type="entry name" value="KISc"/>
    <property type="match status" value="1"/>
</dbReference>